<organism evidence="1 2">
    <name type="scientific">Porites evermanni</name>
    <dbReference type="NCBI Taxonomy" id="104178"/>
    <lineage>
        <taxon>Eukaryota</taxon>
        <taxon>Metazoa</taxon>
        <taxon>Cnidaria</taxon>
        <taxon>Anthozoa</taxon>
        <taxon>Hexacorallia</taxon>
        <taxon>Scleractinia</taxon>
        <taxon>Fungiina</taxon>
        <taxon>Poritidae</taxon>
        <taxon>Porites</taxon>
    </lineage>
</organism>
<protein>
    <submittedName>
        <fullName evidence="1">Uncharacterized protein</fullName>
    </submittedName>
</protein>
<comment type="caution">
    <text evidence="1">The sequence shown here is derived from an EMBL/GenBank/DDBJ whole genome shotgun (WGS) entry which is preliminary data.</text>
</comment>
<sequence length="142" mass="16115">MELEFIFSHGAGLQGKTDCQASCSFEPLNSRLLKAGYYLTPAFVTRYGNINDPSNIIDDRNTNEFMFNELLIVIDKFSLMFPSCEKNSKSEDKYESLKIKSCFFSSGLKLATQSAGIGLQEIMQRKSLRAQYCGNFLKFFPE</sequence>
<gene>
    <name evidence="1" type="ORF">PEVE_00043863</name>
</gene>
<accession>A0ABN8PMF2</accession>
<dbReference type="EMBL" id="CALNXI010000907">
    <property type="protein sequence ID" value="CAH3146228.1"/>
    <property type="molecule type" value="Genomic_DNA"/>
</dbReference>
<name>A0ABN8PMF2_9CNID</name>
<reference evidence="1 2" key="1">
    <citation type="submission" date="2022-05" db="EMBL/GenBank/DDBJ databases">
        <authorList>
            <consortium name="Genoscope - CEA"/>
            <person name="William W."/>
        </authorList>
    </citation>
    <scope>NUCLEOTIDE SEQUENCE [LARGE SCALE GENOMIC DNA]</scope>
</reference>
<evidence type="ECO:0000313" key="1">
    <source>
        <dbReference type="EMBL" id="CAH3146228.1"/>
    </source>
</evidence>
<keyword evidence="2" id="KW-1185">Reference proteome</keyword>
<evidence type="ECO:0000313" key="2">
    <source>
        <dbReference type="Proteomes" id="UP001159427"/>
    </source>
</evidence>
<proteinExistence type="predicted"/>
<dbReference type="Proteomes" id="UP001159427">
    <property type="component" value="Unassembled WGS sequence"/>
</dbReference>